<name>A0AAD5RTV9_9PEZI</name>
<evidence type="ECO:0000256" key="4">
    <source>
        <dbReference type="ARBA" id="ARBA00022502"/>
    </source>
</evidence>
<comment type="caution">
    <text evidence="10">The sequence shown here is derived from an EMBL/GenBank/DDBJ whole genome shotgun (WGS) entry which is preliminary data.</text>
</comment>
<keyword evidence="11" id="KW-1185">Reference proteome</keyword>
<feature type="transmembrane region" description="Helical" evidence="9">
    <location>
        <begin position="158"/>
        <end position="187"/>
    </location>
</feature>
<keyword evidence="6 9" id="KW-1133">Transmembrane helix</keyword>
<dbReference type="AlphaFoldDB" id="A0AAD5RTV9"/>
<comment type="pathway">
    <text evidence="2">Glycolipid biosynthesis; glycosylphosphatidylinositol-anchor biosynthesis.</text>
</comment>
<accession>A0AAD5RTV9</accession>
<evidence type="ECO:0000256" key="6">
    <source>
        <dbReference type="ARBA" id="ARBA00022989"/>
    </source>
</evidence>
<evidence type="ECO:0000256" key="7">
    <source>
        <dbReference type="ARBA" id="ARBA00023136"/>
    </source>
</evidence>
<comment type="similarity">
    <text evidence="3">Belongs to the PIGC family.</text>
</comment>
<keyword evidence="7 9" id="KW-0472">Membrane</keyword>
<dbReference type="PANTHER" id="PTHR12982:SF0">
    <property type="entry name" value="PHOSPHATIDYLINOSITOL N-ACETYLGLUCOSAMINYLTRANSFERASE SUBUNIT C"/>
    <property type="match status" value="1"/>
</dbReference>
<evidence type="ECO:0000256" key="2">
    <source>
        <dbReference type="ARBA" id="ARBA00004687"/>
    </source>
</evidence>
<evidence type="ECO:0000256" key="9">
    <source>
        <dbReference type="SAM" id="Phobius"/>
    </source>
</evidence>
<feature type="region of interest" description="Disordered" evidence="8">
    <location>
        <begin position="223"/>
        <end position="257"/>
    </location>
</feature>
<evidence type="ECO:0000313" key="10">
    <source>
        <dbReference type="EMBL" id="KAJ2903352.1"/>
    </source>
</evidence>
<dbReference type="Proteomes" id="UP001201980">
    <property type="component" value="Unassembled WGS sequence"/>
</dbReference>
<dbReference type="GO" id="GO:0000506">
    <property type="term" value="C:glycosylphosphatidylinositol-N-acetylglucosaminyltransferase (GPI-GnT) complex"/>
    <property type="evidence" value="ECO:0007669"/>
    <property type="project" value="TreeGrafter"/>
</dbReference>
<gene>
    <name evidence="10" type="ORF">MKZ38_010017</name>
</gene>
<feature type="compositionally biased region" description="Gly residues" evidence="8">
    <location>
        <begin position="243"/>
        <end position="254"/>
    </location>
</feature>
<feature type="transmembrane region" description="Helical" evidence="9">
    <location>
        <begin position="563"/>
        <end position="583"/>
    </location>
</feature>
<feature type="transmembrane region" description="Helical" evidence="9">
    <location>
        <begin position="502"/>
        <end position="519"/>
    </location>
</feature>
<feature type="compositionally biased region" description="Polar residues" evidence="8">
    <location>
        <begin position="315"/>
        <end position="326"/>
    </location>
</feature>
<reference evidence="10" key="1">
    <citation type="submission" date="2022-07" db="EMBL/GenBank/DDBJ databases">
        <title>Draft genome sequence of Zalerion maritima ATCC 34329, a (micro)plastics degrading marine fungus.</title>
        <authorList>
            <person name="Paco A."/>
            <person name="Goncalves M.F.M."/>
            <person name="Rocha-Santos T.A.P."/>
            <person name="Alves A."/>
        </authorList>
    </citation>
    <scope>NUCLEOTIDE SEQUENCE</scope>
    <source>
        <strain evidence="10">ATCC 34329</strain>
    </source>
</reference>
<feature type="region of interest" description="Disordered" evidence="8">
    <location>
        <begin position="1"/>
        <end position="47"/>
    </location>
</feature>
<feature type="transmembrane region" description="Helical" evidence="9">
    <location>
        <begin position="390"/>
        <end position="411"/>
    </location>
</feature>
<feature type="transmembrane region" description="Helical" evidence="9">
    <location>
        <begin position="531"/>
        <end position="551"/>
    </location>
</feature>
<feature type="region of interest" description="Disordered" evidence="8">
    <location>
        <begin position="96"/>
        <end position="122"/>
    </location>
</feature>
<evidence type="ECO:0000313" key="11">
    <source>
        <dbReference type="Proteomes" id="UP001201980"/>
    </source>
</evidence>
<evidence type="ECO:0000256" key="3">
    <source>
        <dbReference type="ARBA" id="ARBA00008321"/>
    </source>
</evidence>
<evidence type="ECO:0000256" key="8">
    <source>
        <dbReference type="SAM" id="MobiDB-lite"/>
    </source>
</evidence>
<evidence type="ECO:0000256" key="1">
    <source>
        <dbReference type="ARBA" id="ARBA00004141"/>
    </source>
</evidence>
<dbReference type="InterPro" id="IPR009450">
    <property type="entry name" value="Plno_GlcNAc_GPI2"/>
</dbReference>
<dbReference type="EMBL" id="JAKWBI020000083">
    <property type="protein sequence ID" value="KAJ2903352.1"/>
    <property type="molecule type" value="Genomic_DNA"/>
</dbReference>
<sequence length="619" mass="66452">MTPATGPESPTTPTDRYDKEPSFPGLTRSATAPHGLAPAQQSQRSYLAPEDAYVTSPPRHHHHHHHRRRLDYHIHSSDAVVASGMAISSAAAAVGGAGTGRAYDSPSDRRGRSRSRRRKKKQYKKLLWVKQSYRDNYTDQATFLESLQRNPRLQPYQFWTLFADSTVIVQQVCAVTIFTVCFSLIFQERLSCSSVAAGGSLATFLGWVIWTLWEWREQDAAAAAKEKMEDNNGGGPTTRPGSAAGGGRGRGAGGSSATLTIESTSATTAHAVAAPLGGRMPHSVSATYLGCTAATPATASSSLIARRDSYSFSSSDTAPGACSSSHHQSRHNDRHVTQELCYSRNHVRHPSSEPPQVPSRHHSRQASYDPVSDIATIRRRSPRRGRWEDLVGTIKSSVLIVFFVGAVSPILKSLTRSFASDSIWAMSSFLLLINLFFFDYSIGIVQPAATVGVSAGAAAVAGGTSPSTIAGMPRSGPAAFALNSATMASTVLASRLPQTSQVFSLTIFSMEMFALFPIFRRYARHHSLPVHVALTAVLIIGAGAGVGIAFGSPEDYIRNAVRGLLISVSSSVLAMGGCSYWLISLQKYKNAIIGPWDPARPVITAGPAGALARMHFQQD</sequence>
<keyword evidence="5 9" id="KW-0812">Transmembrane</keyword>
<keyword evidence="4" id="KW-0337">GPI-anchor biosynthesis</keyword>
<evidence type="ECO:0000256" key="5">
    <source>
        <dbReference type="ARBA" id="ARBA00022692"/>
    </source>
</evidence>
<feature type="compositionally biased region" description="Basic residues" evidence="8">
    <location>
        <begin position="111"/>
        <end position="122"/>
    </location>
</feature>
<organism evidence="10 11">
    <name type="scientific">Zalerion maritima</name>
    <dbReference type="NCBI Taxonomy" id="339359"/>
    <lineage>
        <taxon>Eukaryota</taxon>
        <taxon>Fungi</taxon>
        <taxon>Dikarya</taxon>
        <taxon>Ascomycota</taxon>
        <taxon>Pezizomycotina</taxon>
        <taxon>Sordariomycetes</taxon>
        <taxon>Lulworthiomycetidae</taxon>
        <taxon>Lulworthiales</taxon>
        <taxon>Lulworthiaceae</taxon>
        <taxon>Zalerion</taxon>
    </lineage>
</organism>
<dbReference type="Pfam" id="PF06432">
    <property type="entry name" value="GPI2"/>
    <property type="match status" value="1"/>
</dbReference>
<dbReference type="PANTHER" id="PTHR12982">
    <property type="entry name" value="PHOSPHATIDYLINOSITOL GLYCAN, CLASS C"/>
    <property type="match status" value="1"/>
</dbReference>
<protein>
    <submittedName>
        <fullName evidence="10">GPI2-domain-containing protein</fullName>
    </submittedName>
</protein>
<feature type="transmembrane region" description="Helical" evidence="9">
    <location>
        <begin position="423"/>
        <end position="442"/>
    </location>
</feature>
<proteinExistence type="inferred from homology"/>
<feature type="region of interest" description="Disordered" evidence="8">
    <location>
        <begin position="315"/>
        <end position="375"/>
    </location>
</feature>
<comment type="subcellular location">
    <subcellularLocation>
        <location evidence="1">Membrane</location>
        <topology evidence="1">Multi-pass membrane protein</topology>
    </subcellularLocation>
</comment>
<dbReference type="GO" id="GO:0006506">
    <property type="term" value="P:GPI anchor biosynthetic process"/>
    <property type="evidence" value="ECO:0007669"/>
    <property type="project" value="UniProtKB-KW"/>
</dbReference>